<dbReference type="InterPro" id="IPR014030">
    <property type="entry name" value="Ketoacyl_synth_N"/>
</dbReference>
<dbReference type="Gene3D" id="3.10.129.110">
    <property type="entry name" value="Polyketide synthase dehydratase"/>
    <property type="match status" value="2"/>
</dbReference>
<feature type="domain" description="Carrier" evidence="16">
    <location>
        <begin position="1721"/>
        <end position="1799"/>
    </location>
</feature>
<dbReference type="Gene3D" id="3.40.47.10">
    <property type="match status" value="3"/>
</dbReference>
<dbReference type="Gene3D" id="3.30.70.3290">
    <property type="match status" value="3"/>
</dbReference>
<comment type="subunit">
    <text evidence="12">Homodimer. Erythronolide synthase is composed of EryAI, EryAII and EryAIII multimodular (2 modules) polypeptides each coding for a functional synthase subunit which participates in 2 of the six FAS-like elongation steps required for formation of the polyketide. Module 1, 2, 3, 4, 5, and 6 participating in biosynthesis steps 1, 2, 3, 4, 5, and 6, respectively.</text>
</comment>
<evidence type="ECO:0000256" key="15">
    <source>
        <dbReference type="SAM" id="MobiDB-lite"/>
    </source>
</evidence>
<dbReference type="InterPro" id="IPR016039">
    <property type="entry name" value="Thiolase-like"/>
</dbReference>
<sequence>MEKPAHDVVEALRSSLLENQRLRTRNQRLTAASTEPIVIIGMACRLPGGVRSPEDLWRLIDQDGDAVADFPADRGWDLDGLFDPDPDRPGSSYTRQGAFLDDVAEFDAEFFGISPREAVAMDPQQRLLLETSWEAFERAGIDVASRRGSDVGVYIGTTGQDYSQLLAQARENAEGYVLTGNAASVLSGRLAYTFGLQGPAVTVDTACSSSLVALHLAVQAVRQGNCSLALAGGVTVMSTPGPFVEMSRQRGLAADGRCKAFADAADGTGFSEGVGVLLVTRLSTARRYGYPVLAVIRGSAVNQDGASNGLSAPNGPAQQRVIRQALADARLTVADVDAVEAHGTGTTLGDPIEAQALLATYGQDRPAAPLYLGSVKSNIGHAQAAAGVAGVIKMVAALRHGRLPRTLHVAEPTGHVDWSAGAVELLTEARAWPDAGRPRRGAVSAFGISGTNAHLILEQAPDPARPGADIDSVSDPRTESDDDVAAASAVLPPDAPVPWVLSARSADALREQARRLRDRVLADPGVSVADIGLSLATTRSALEHRAAVVGADRADLVRGLTALIEGTGDRDLVTGSAQDGKTVFVFPGQGSQWPAMARELLASSPVFADSVARCAAEIERHVDWSLLDVLRGTPDAAPFDRVDVQQPVLFTMMVSLAELWRSYGIEPDAVVGHSQGEIAAAFFAGGLTLAEAARIVAVRSRAWLRAAGQGGMVSVLLPADEVRELLRETSHDLAVAAVNSPRSCVVTGEPTACEKFLAACEEKGVRARRVPGVDIASHSPQVDVLRTRLSSDFASIKPGSASVPFYSTVTGGPLDTGELTGDYWFRNLRQTVRFDDAVRALRQDGHDVFLEVSPHSVLLSSMQETFDSSGGGGAAVGTLRSDAGGPDRFVRALAEAWVHGAKPDWTAVFAGRPASRVELPTYAFQRRRHWVDVASIRSGDVTSVGLAAVDHPFVGAVLSMADTDGVVMSGRLSAETLPWLAGHRVGEAALLPGTGFVELAVRAGDEVGCGRIVELTIEAPLVLPERGGVAVRVVIGAADATGGRAVTVSSASDGSVDAVWTRHAAGVLAPSKGDAVEGPAEWPPNGARTVPIDDFYRRAAEAGLPYGAAFHGLDAVWRRGDEVFAEVSLPESVRSEAGRYGLHPALLDAALQASGAAASIEGQGPVLLPFSWDGVVLHASGADRLRVRLTPAGQDATTLLATDTAGRPVITVDRLVFRPVATTIADPAARVVGESLFRLDWTPMARSGPTPDLSQRLAVLGTGTVPLGWAGDVPVLADLTSAECEAELVFLFCPPPIGSTGITASAAVTDETVPSAVHTAVTVVLGAVRNWLAAERPDADRLVVVTRGAVAAVPGEDVADLAGAAVWGLLRSAQTEHPGRLLLIDADRDDASPAEFGAVVRAALDADETQVAVRDGDLLVPRLARAARVEQPHRDVEWGPDGTVLVTGGTGMIGSMVARHLVRDHGVRHLLLTSRRGPEAPGATELADELRAEGATVTVVACDVADRGALADLLAGVDPGQPLTAVVHTAGAVDDGVIIDLTADRLPTVLRPKIDAAWHLHELTADLPLRAFLLFSSASGIVGNAGQAGYAAANTFLDGLAAYRQARGHTARSMAWGLWAQVSESTASASRDGFAGITRAGVTGLTEAQGMALFDACVADSSPVLVPMRLDTAVGADGRHAGGVPVMLRGLVRGPRRRAAEAGVADVEDMRRRLIGLPRDEQIAVLLGLVRAEVAAVLGHESAATVAADRAFKELGFDSLTSVQLRNRLTSVVGLRLPASLVFDYPTPLALAEFLLVQAVGGDESRQAVTPTAVLDGDDVAIVGMSCRYPGGVDSPEDLWTLLAEGGDAIGSFPADRDWNLDVLFGSATGSAARAGGFLHDVAEFDAGLFGISPREAVAMDPQQRLLLEASWEALERAGIAPSSVKGSPTGVFAGVMYSDYLSRLTVVPDGAEGYLSTGGSNSVASGRIAYTFGFEGPAVTVDTACSSSLVALHLAVQSLRSGECSLALAGGVTVMSTPGGFVEFSRQGGLASDGRCKSFAEGADGTGFSEGVGVLVLQRLSDAVADGRRVLAVVKGSAVNQDGASNGLTAPNGPSQQRVIRQALANARLSTGDVDVVEAHGTGTRLGDPIEAQALLATYGRDREQADPVFLGSVKSNIGHTQAAAGVAGVIKMVMAMWHGVLPRTLHVGEPTSQVDWSSGAVELLTESRPWPEVDRPRRAAVSSFGISGTNAHVILEQPPAHDGAHESDAEQPTDGPLISWVLSGHSAEALRGQAARLAAHVDSAPETSLVALAHALTSSRSELDHRAVVFGADRAELSARLAALADGRDATGVVVGRAGDAGSPGTAWVFPGQGAQWVGMAADLIGTDEVFTTALVECESALVPWVDFSVSEVLGGADEELLGRVDVVQPVLWAVMVALAAVWRARGVAPSVVVGHSQGEIAAATVAGLLSVAEGARLVATRSRLIARELSGRGGMLAVDAGIDEVRRWAEDADERVPRDPAPVADSADSVGSCVASASGGARVAVAVVNGPGQTVLSGDRSVLESVAAECAERGVRVRWLPVDYASHSPQVAAVREEWLATAGAVETTPGTVPMVSSVTGEPVGFGDLDAEYWYQNLAEPVRYDRAVETVVGQGYRRFLEISPHPVLTWPTVHAVERLVSGTDDHRDARGAAESSEITADPRGGAGGSLVVGSLRRDHDGPRALAEAAAALWTAGVPLHWSALLPAPQAGPAADLPTYAFQRTRHWLDPQVAAAESPGDGLDTTFWNSVEDQDVPALAATLSVTAETPLSAVVPALADWRRRRRTQDVVDSWRYRISWRRLTTPARTSLAGRWLILEPATSDGSGLRDWLRTALRGAGAEPICIEVPSAADRGSLAGQLAPLVGDEVAGVISLLGMDGTTHPAHAVVPSGVAGTLVLAQSLSDLGVAAPVWCLTRGAVHVDGSHETIVPEQAQVWGLGRVAAAEHPTSWGGLVDLPAVLDARVSARLCAVLAGLDDEDEVAIRSSGAFGRRLVHAEPAARADGITPTTAATAEPGQPEEGWTPSGTVLVTGGTGALGARVARWLADRGAEHLVLTSRRGLDAPGARELERELAAVGVPVTVAACDVADRDALAQVLAGIPAATPLTAVVHTAAMLDDAVVDSLTVEQLDNAMRAKVQGAKNLDELTEEHDLSAFVLFSSLAGSVGIPGQAAYAPGNAFLDALARQRRDRGRTATSIAWGHWAGGGIAAEDIEEVLRRRGTADMPPEQALIALAQALDADETCLAVADMRWDTMARGYDAARPHPLLRELPETRRRQEADQARPGTPDRSGAGLAGRLAETPEPEQRRLLVELVAAKAAAVLGHASSVAVEADRAFRDLGFDSLTAVEFRNQLGLVTGLSLPATVVFDHPTVTALAEHLRQLLVGARPEVVVRAGADVGGDPIAVVGLGCRFPGAVNSPAEFWDLLSRGGDAITDFPDDRGWDVDGLRALGRESSETVYARAGGFVDDVSSFDADFFGISPREATAMDPQQRLLMETSWEAFERAGVDPTVLHGQDVGVFVGSNNQDYARLMADVPSAAGYLSTGGTASVLSGRIAYTFGFEGPAVTVDTACSSSLVALHLAVQSLRSGECSLALAGGVTVMSTPGGFVEFSRQGGLASDGRCKSFSDAADGTGFSEGVGVLVLQRLSDAVADGRRVLAVVKGSAVNQDGASNGLTAPNGPSQQRVIRQALANARLSTGDVDVVEAHGTGTRLGDPIEAQALLATYGQDRAEGMPLWLGSVKSNIGHTQAAAGVAGVIKMVMAMWHGVLPRTLHVGEPTSQVDWSSGAVELLTESRPWPEVDRPRRAAVSSFGISGTNAHVILEQPPAADQRTPRDGDATPPATPAGAAPVIPWVLSGRSEAALRGQASRLRAAVSADPALSPTAVAHALISTRARHEHRAVVLGADHHELAAGVDAVAEGRDLPGVVRGSARDGGRIGLVFSGQGTQYPGMGRDLYETHPVFAEAFDEVCAELDPLLGFSLRDALFVTGKPAWDRAEDDEGSAVEGSSAPEERAGVGTLRAIDATGLAQPALFAVEVALVRLLASFGVTPAAVAGHSLGEVTAGFVAGVWTLPQACRVVAARAGLMQALPEGGAMASIAATENEVRTALTDLDATEVSIAAVNGPLSTVVSGDADAVGRVVEWWRDRGRRARPLSVSHAFHSALMDPLLDEFGRSLAAVGFTTPELPLISTVTGALLDSETATSADYWVRQTREPVRYADAARALRDFGVTTVIEVGPGGVLTALTRDALDSAADPGRDSGRDEASSSPAGSVSTLALLRSGRSESTSFVNALAALEVAGSAVDWTVLLPEHVEAVDLPTYAFQRQRFWLDATRTRADADGLGLVPSGHPVLGARVELPDTGGVVLTGRVSTALLPWTIDHQVGDAVVFPGTGLVDWVLHAAQDLPDLPIPEIEELTLHAPVLLPSTGALAVRVHVHRQAPDDPPADAESIGDESYSDTAALRRTVTVHTRREDDPAAAWVLHATGSVVRGGLDWPADGVAESLGTAAWPPSGAVPLPVDSFYDLAELVGLRYGPTFRGLRAAWQQGDVLFAEVALPTAMADDGNGFGLHPALLDAALHAAGLVTTGEGGDADPATSQARLPFSWSGVRLHAVGATYLRVRLTALPHGGLSLLLADGEGHPVAAVRGLALRPVAADQFTSAERSVASSLYQVDWTPVVGTTPQDRDLRWAQLGPDHLDVLPGLRAAGVDVVSAGTLDDLDGSRPPAVVVFQPHSGPSAGPPRAAHEMVELTLATVRDWLAAGHLADTRLLVLTRGATSVTADGDVADPAAAAVWGLLRSAQSEHPGRIRVVDLDDDPDSIQASVVAPDEPALAVRAGRAIAPRLARLTTEGPGMPDLDPAGAVLVTGGTGALGAAVARHLVAEHGVRHLVLTSRRGPDAPGADALTAELTEAGASVSILSCDVGDRESLSHVLAEIRRHRRLVGVVHTAGVLADSVITSMSAEQVRAVFRPKVDGAWHLHELTAADDLALFVLFSSAAGVLGAPGQGNYAAANTFLDALAQQRRASGLAATSLAWGAWDETSGGMAANLAMDERRRQTGRGAAAWSVADGLAAFDLGCGSAVPVIVPIHLNVGRVESGRERDVPAILRELVPSRPTAVGSTGRRATFAADLPALAPEERERAVLELVCREAASALGHRTSDAVRAQRPFTDLGFDSLTSVELRNALVAATGLALPATLVFDYPTPAALAEHLLAELVVPEDAADVGDLLRGLDRLREELPFLSAQDSRLPALADRLRSLTAEIEARSTASVPTAQADGLDSASDEELFDLIDRDLGLS</sequence>
<dbReference type="SUPFAM" id="SSF51735">
    <property type="entry name" value="NAD(P)-binding Rossmann-fold domains"/>
    <property type="match status" value="6"/>
</dbReference>
<dbReference type="Pfam" id="PF18369">
    <property type="entry name" value="PKS_DE"/>
    <property type="match status" value="1"/>
</dbReference>
<dbReference type="Pfam" id="PF00550">
    <property type="entry name" value="PP-binding"/>
    <property type="match status" value="3"/>
</dbReference>
<dbReference type="Gene3D" id="3.40.50.720">
    <property type="entry name" value="NAD(P)-binding Rossmann-like Domain"/>
    <property type="match status" value="3"/>
</dbReference>
<name>I0UWV8_9PSEU</name>
<evidence type="ECO:0000256" key="1">
    <source>
        <dbReference type="ARBA" id="ARBA00001957"/>
    </source>
</evidence>
<dbReference type="GO" id="GO:0004312">
    <property type="term" value="F:fatty acid synthase activity"/>
    <property type="evidence" value="ECO:0007669"/>
    <property type="project" value="TreeGrafter"/>
</dbReference>
<dbReference type="PANTHER" id="PTHR43775:SF51">
    <property type="entry name" value="INACTIVE PHENOLPHTHIOCEROL SYNTHESIS POLYKETIDE SYNTHASE TYPE I PKS1-RELATED"/>
    <property type="match status" value="1"/>
</dbReference>
<dbReference type="InterPro" id="IPR041618">
    <property type="entry name" value="PKS_DE"/>
</dbReference>
<dbReference type="InterPro" id="IPR013968">
    <property type="entry name" value="PKS_KR"/>
</dbReference>
<feature type="region of interest" description="N-terminal hotdog fold" evidence="14">
    <location>
        <begin position="951"/>
        <end position="1075"/>
    </location>
</feature>
<dbReference type="PROSITE" id="PS00012">
    <property type="entry name" value="PHOSPHOPANTETHEINE"/>
    <property type="match status" value="2"/>
</dbReference>
<dbReference type="Pfam" id="PF16197">
    <property type="entry name" value="KAsynt_C_assoc"/>
    <property type="match status" value="2"/>
</dbReference>
<gene>
    <name evidence="19" type="ORF">SacxiDRAFT_0076</name>
</gene>
<dbReference type="Pfam" id="PF08990">
    <property type="entry name" value="Docking"/>
    <property type="match status" value="1"/>
</dbReference>
<feature type="region of interest" description="Disordered" evidence="15">
    <location>
        <begin position="3026"/>
        <end position="3047"/>
    </location>
</feature>
<feature type="active site" description="Proton acceptor; for dehydratase activity" evidence="14">
    <location>
        <position position="983"/>
    </location>
</feature>
<dbReference type="EMBL" id="JH636049">
    <property type="protein sequence ID" value="EID52361.1"/>
    <property type="molecule type" value="Genomic_DNA"/>
</dbReference>
<dbReference type="PROSITE" id="PS52004">
    <property type="entry name" value="KS3_2"/>
    <property type="match status" value="3"/>
</dbReference>
<dbReference type="EC" id="2.3.1.94" evidence="13"/>
<feature type="domain" description="Carrier" evidence="16">
    <location>
        <begin position="5164"/>
        <end position="5239"/>
    </location>
</feature>
<keyword evidence="7" id="KW-0511">Multifunctional enzyme</keyword>
<dbReference type="HOGENOM" id="CLU_000022_35_8_11"/>
<keyword evidence="4" id="KW-0808">Transferase</keyword>
<feature type="region of interest" description="N-terminal hotdog fold" evidence="14">
    <location>
        <begin position="4372"/>
        <end position="4518"/>
    </location>
</feature>
<dbReference type="SMART" id="SM01294">
    <property type="entry name" value="PKS_PP_betabranch"/>
    <property type="match status" value="3"/>
</dbReference>
<feature type="compositionally biased region" description="Low complexity" evidence="15">
    <location>
        <begin position="3861"/>
        <end position="3871"/>
    </location>
</feature>
<dbReference type="InterPro" id="IPR036736">
    <property type="entry name" value="ACP-like_sf"/>
</dbReference>
<dbReference type="CDD" id="cd08956">
    <property type="entry name" value="KR_3_FAS_SDR_x"/>
    <property type="match status" value="2"/>
</dbReference>
<comment type="cofactor">
    <cofactor evidence="1">
        <name>pantetheine 4'-phosphate</name>
        <dbReference type="ChEBI" id="CHEBI:47942"/>
    </cofactor>
</comment>
<evidence type="ECO:0000259" key="16">
    <source>
        <dbReference type="PROSITE" id="PS50075"/>
    </source>
</evidence>
<keyword evidence="2" id="KW-0596">Phosphopantetheine</keyword>
<proteinExistence type="predicted"/>
<evidence type="ECO:0000313" key="20">
    <source>
        <dbReference type="Proteomes" id="UP000004691"/>
    </source>
</evidence>
<dbReference type="InterPro" id="IPR049551">
    <property type="entry name" value="PKS_DH_C"/>
</dbReference>
<dbReference type="eggNOG" id="COG3321">
    <property type="taxonomic scope" value="Bacteria"/>
</dbReference>
<dbReference type="InterPro" id="IPR032821">
    <property type="entry name" value="PKS_assoc"/>
</dbReference>
<comment type="function">
    <text evidence="10">Involved in the biosynthesis of antibiotic erythromycin via the biosynthesis of its aglycone precursor, 6-deoxyerythronolide B (6-dEB).</text>
</comment>
<feature type="active site" description="Proton donor; for dehydratase activity" evidence="14">
    <location>
        <position position="4598"/>
    </location>
</feature>
<dbReference type="SMART" id="SM00827">
    <property type="entry name" value="PKS_AT"/>
    <property type="match status" value="3"/>
</dbReference>
<dbReference type="SMART" id="SM00823">
    <property type="entry name" value="PKS_PP"/>
    <property type="match status" value="3"/>
</dbReference>
<keyword evidence="6" id="KW-0045">Antibiotic biosynthesis</keyword>
<dbReference type="Gene3D" id="6.10.140.1830">
    <property type="match status" value="1"/>
</dbReference>
<evidence type="ECO:0000256" key="6">
    <source>
        <dbReference type="ARBA" id="ARBA00023194"/>
    </source>
</evidence>
<dbReference type="InterPro" id="IPR018201">
    <property type="entry name" value="Ketoacyl_synth_AS"/>
</dbReference>
<dbReference type="InterPro" id="IPR057326">
    <property type="entry name" value="KR_dom"/>
</dbReference>
<feature type="domain" description="Ketosynthase family 3 (KS3)" evidence="17">
    <location>
        <begin position="34"/>
        <end position="459"/>
    </location>
</feature>
<feature type="compositionally biased region" description="Basic and acidic residues" evidence="15">
    <location>
        <begin position="3284"/>
        <end position="3303"/>
    </location>
</feature>
<evidence type="ECO:0000256" key="11">
    <source>
        <dbReference type="ARBA" id="ARBA00060622"/>
    </source>
</evidence>
<evidence type="ECO:0000256" key="9">
    <source>
        <dbReference type="ARBA" id="ARBA00052442"/>
    </source>
</evidence>
<dbReference type="InterPro" id="IPR049900">
    <property type="entry name" value="PKS_mFAS_DH"/>
</dbReference>
<dbReference type="SMART" id="SM00825">
    <property type="entry name" value="PKS_KS"/>
    <property type="match status" value="3"/>
</dbReference>
<dbReference type="GO" id="GO:0031177">
    <property type="term" value="F:phosphopantetheine binding"/>
    <property type="evidence" value="ECO:0007669"/>
    <property type="project" value="InterPro"/>
</dbReference>
<dbReference type="NCBIfam" id="NF045894">
    <property type="entry name" value="PKS_plus_SDR"/>
    <property type="match status" value="1"/>
</dbReference>
<dbReference type="Pfam" id="PF00109">
    <property type="entry name" value="ketoacyl-synt"/>
    <property type="match status" value="3"/>
</dbReference>
<evidence type="ECO:0000256" key="4">
    <source>
        <dbReference type="ARBA" id="ARBA00022679"/>
    </source>
</evidence>
<feature type="active site" description="Proton donor; for dehydratase activity" evidence="14">
    <location>
        <position position="1148"/>
    </location>
</feature>
<dbReference type="SUPFAM" id="SSF52151">
    <property type="entry name" value="FabD/lysophospholipase-like"/>
    <property type="match status" value="3"/>
</dbReference>
<feature type="active site" description="Proton acceptor; for dehydratase activity" evidence="14">
    <location>
        <position position="4404"/>
    </location>
</feature>
<dbReference type="OrthoDB" id="9778690at2"/>
<dbReference type="PROSITE" id="PS50075">
    <property type="entry name" value="CARRIER"/>
    <property type="match status" value="3"/>
</dbReference>
<dbReference type="Pfam" id="PF08659">
    <property type="entry name" value="KR"/>
    <property type="match status" value="3"/>
</dbReference>
<dbReference type="CDD" id="cd00833">
    <property type="entry name" value="PKS"/>
    <property type="match status" value="3"/>
</dbReference>
<dbReference type="InterPro" id="IPR009081">
    <property type="entry name" value="PP-bd_ACP"/>
</dbReference>
<dbReference type="SUPFAM" id="SSF53901">
    <property type="entry name" value="Thiolase-like"/>
    <property type="match status" value="3"/>
</dbReference>
<feature type="region of interest" description="Disordered" evidence="15">
    <location>
        <begin position="2666"/>
        <end position="2687"/>
    </location>
</feature>
<dbReference type="GO" id="GO:0047879">
    <property type="term" value="F:erythronolide synthase activity"/>
    <property type="evidence" value="ECO:0007669"/>
    <property type="project" value="UniProtKB-EC"/>
</dbReference>
<dbReference type="Pfam" id="PF00698">
    <property type="entry name" value="Acyl_transf_1"/>
    <property type="match status" value="4"/>
</dbReference>
<dbReference type="Gene3D" id="3.40.366.10">
    <property type="entry name" value="Malonyl-Coenzyme A Acyl Carrier Protein, domain 2"/>
    <property type="match status" value="3"/>
</dbReference>
<evidence type="ECO:0000256" key="7">
    <source>
        <dbReference type="ARBA" id="ARBA00023268"/>
    </source>
</evidence>
<dbReference type="PROSITE" id="PS00606">
    <property type="entry name" value="KS3_1"/>
    <property type="match status" value="3"/>
</dbReference>
<feature type="domain" description="PKS/mFAS DH" evidence="18">
    <location>
        <begin position="4372"/>
        <end position="4682"/>
    </location>
</feature>
<comment type="catalytic activity">
    <reaction evidence="9">
        <text>6 (S)-methylmalonyl-CoA + propanoyl-CoA + 6 NADPH + 12 H(+) = 6-deoxyerythronolide B + 6 CO2 + 6 NADP(+) + 7 CoA + H2O</text>
        <dbReference type="Rhea" id="RHEA:23068"/>
        <dbReference type="ChEBI" id="CHEBI:15377"/>
        <dbReference type="ChEBI" id="CHEBI:15378"/>
        <dbReference type="ChEBI" id="CHEBI:16089"/>
        <dbReference type="ChEBI" id="CHEBI:16526"/>
        <dbReference type="ChEBI" id="CHEBI:57287"/>
        <dbReference type="ChEBI" id="CHEBI:57327"/>
        <dbReference type="ChEBI" id="CHEBI:57392"/>
        <dbReference type="ChEBI" id="CHEBI:57783"/>
        <dbReference type="ChEBI" id="CHEBI:58349"/>
        <dbReference type="EC" id="2.3.1.94"/>
    </reaction>
</comment>
<dbReference type="GO" id="GO:0006633">
    <property type="term" value="P:fatty acid biosynthetic process"/>
    <property type="evidence" value="ECO:0007669"/>
    <property type="project" value="InterPro"/>
</dbReference>
<dbReference type="Pfam" id="PF21089">
    <property type="entry name" value="PKS_DH_N"/>
    <property type="match status" value="2"/>
</dbReference>
<evidence type="ECO:0000256" key="8">
    <source>
        <dbReference type="ARBA" id="ARBA00023315"/>
    </source>
</evidence>
<comment type="pathway">
    <text evidence="11">Antibiotic biosynthesis; erythromycin biosynthesis.</text>
</comment>
<dbReference type="PANTHER" id="PTHR43775">
    <property type="entry name" value="FATTY ACID SYNTHASE"/>
    <property type="match status" value="1"/>
</dbReference>
<feature type="region of interest" description="C-terminal hotdog fold" evidence="14">
    <location>
        <begin position="4537"/>
        <end position="4682"/>
    </location>
</feature>
<dbReference type="GO" id="GO:0033068">
    <property type="term" value="P:macrolide biosynthetic process"/>
    <property type="evidence" value="ECO:0007669"/>
    <property type="project" value="UniProtKB-ARBA"/>
</dbReference>
<reference evidence="19 20" key="1">
    <citation type="submission" date="2012-01" db="EMBL/GenBank/DDBJ databases">
        <title>Improved High-Quality Draft sequence of Saccharomonospora xinjiangensis XJ-54.</title>
        <authorList>
            <consortium name="US DOE Joint Genome Institute"/>
            <person name="Lucas S."/>
            <person name="Han J."/>
            <person name="Lapidus A."/>
            <person name="Cheng J.-F."/>
            <person name="Goodwin L."/>
            <person name="Pitluck S."/>
            <person name="Peters L."/>
            <person name="Mikhailova N."/>
            <person name="Teshima H."/>
            <person name="Detter J.C."/>
            <person name="Han C."/>
            <person name="Tapia R."/>
            <person name="Land M."/>
            <person name="Hauser L."/>
            <person name="Kyrpides N."/>
            <person name="Ivanova N."/>
            <person name="Pagani I."/>
            <person name="Brambilla E.-M."/>
            <person name="Klenk H.-P."/>
            <person name="Woyke T."/>
        </authorList>
    </citation>
    <scope>NUCLEOTIDE SEQUENCE [LARGE SCALE GENOMIC DNA]</scope>
    <source>
        <strain evidence="19 20">XJ-54</strain>
    </source>
</reference>
<feature type="region of interest" description="Disordered" evidence="15">
    <location>
        <begin position="3848"/>
        <end position="3871"/>
    </location>
</feature>
<dbReference type="Pfam" id="PF02801">
    <property type="entry name" value="Ketoacyl-synt_C"/>
    <property type="match status" value="3"/>
</dbReference>
<dbReference type="InterPro" id="IPR014031">
    <property type="entry name" value="Ketoacyl_synth_C"/>
</dbReference>
<dbReference type="InterPro" id="IPR055123">
    <property type="entry name" value="SpnB-like_Rossmann"/>
</dbReference>
<dbReference type="FunFam" id="3.40.47.10:FF:000019">
    <property type="entry name" value="Polyketide synthase type I"/>
    <property type="match status" value="3"/>
</dbReference>
<dbReference type="SUPFAM" id="SSF47336">
    <property type="entry name" value="ACP-like"/>
    <property type="match status" value="3"/>
</dbReference>
<feature type="domain" description="Ketosynthase family 3 (KS3)" evidence="17">
    <location>
        <begin position="3422"/>
        <end position="3847"/>
    </location>
</feature>
<keyword evidence="5" id="KW-0677">Repeat</keyword>
<dbReference type="FunFam" id="3.40.366.10:FF:000002">
    <property type="entry name" value="Probable polyketide synthase 2"/>
    <property type="match status" value="1"/>
</dbReference>
<evidence type="ECO:0000256" key="14">
    <source>
        <dbReference type="PROSITE-ProRule" id="PRU01363"/>
    </source>
</evidence>
<keyword evidence="3" id="KW-0597">Phosphoprotein</keyword>
<evidence type="ECO:0000256" key="13">
    <source>
        <dbReference type="ARBA" id="ARBA00066981"/>
    </source>
</evidence>
<dbReference type="SMART" id="SM00822">
    <property type="entry name" value="PKS_KR"/>
    <property type="match status" value="3"/>
</dbReference>
<dbReference type="InterPro" id="IPR001227">
    <property type="entry name" value="Ac_transferase_dom_sf"/>
</dbReference>
<dbReference type="InterPro" id="IPR049552">
    <property type="entry name" value="PKS_DH_N"/>
</dbReference>
<evidence type="ECO:0000256" key="12">
    <source>
        <dbReference type="ARBA" id="ARBA00063272"/>
    </source>
</evidence>
<dbReference type="Pfam" id="PF22953">
    <property type="entry name" value="SpnB_Rossmann"/>
    <property type="match status" value="2"/>
</dbReference>
<dbReference type="CDD" id="cd08952">
    <property type="entry name" value="KR_1_SDR_x"/>
    <property type="match status" value="1"/>
</dbReference>
<dbReference type="InterPro" id="IPR014043">
    <property type="entry name" value="Acyl_transferase_dom"/>
</dbReference>
<dbReference type="InterPro" id="IPR016035">
    <property type="entry name" value="Acyl_Trfase/lysoPLipase"/>
</dbReference>
<keyword evidence="8" id="KW-0012">Acyltransferase</keyword>
<feature type="region of interest" description="C-terminal hotdog fold" evidence="14">
    <location>
        <begin position="1087"/>
        <end position="1226"/>
    </location>
</feature>
<evidence type="ECO:0000256" key="3">
    <source>
        <dbReference type="ARBA" id="ARBA00022553"/>
    </source>
</evidence>
<dbReference type="InterPro" id="IPR020807">
    <property type="entry name" value="PKS_DH"/>
</dbReference>
<feature type="domain" description="Ketosynthase family 3 (KS3)" evidence="17">
    <location>
        <begin position="1817"/>
        <end position="2239"/>
    </location>
</feature>
<keyword evidence="20" id="KW-1185">Reference proteome</keyword>
<feature type="domain" description="PKS/mFAS DH" evidence="18">
    <location>
        <begin position="951"/>
        <end position="1226"/>
    </location>
</feature>
<dbReference type="InterPro" id="IPR015083">
    <property type="entry name" value="NorB/c/GfsB-D-like_docking"/>
</dbReference>
<feature type="region of interest" description="Disordered" evidence="15">
    <location>
        <begin position="3284"/>
        <end position="3325"/>
    </location>
</feature>
<accession>I0UWV8</accession>
<dbReference type="InterPro" id="IPR020841">
    <property type="entry name" value="PKS_Beta-ketoAc_synthase_dom"/>
</dbReference>
<dbReference type="Gene3D" id="1.10.1200.10">
    <property type="entry name" value="ACP-like"/>
    <property type="match status" value="3"/>
</dbReference>
<evidence type="ECO:0000256" key="5">
    <source>
        <dbReference type="ARBA" id="ARBA00022737"/>
    </source>
</evidence>
<dbReference type="InterPro" id="IPR016036">
    <property type="entry name" value="Malonyl_transacylase_ACP-bd"/>
</dbReference>
<dbReference type="InterPro" id="IPR042104">
    <property type="entry name" value="PKS_dehydratase_sf"/>
</dbReference>
<evidence type="ECO:0000259" key="18">
    <source>
        <dbReference type="PROSITE" id="PS52019"/>
    </source>
</evidence>
<dbReference type="InterPro" id="IPR050091">
    <property type="entry name" value="PKS_NRPS_Biosynth_Enz"/>
</dbReference>
<dbReference type="InterPro" id="IPR036291">
    <property type="entry name" value="NAD(P)-bd_dom_sf"/>
</dbReference>
<dbReference type="InterPro" id="IPR020806">
    <property type="entry name" value="PKS_PP-bd"/>
</dbReference>
<dbReference type="Proteomes" id="UP000004691">
    <property type="component" value="Unassembled WGS sequence"/>
</dbReference>
<evidence type="ECO:0000256" key="10">
    <source>
        <dbReference type="ARBA" id="ARBA00060158"/>
    </source>
</evidence>
<dbReference type="SMART" id="SM00826">
    <property type="entry name" value="PKS_DH"/>
    <property type="match status" value="2"/>
</dbReference>
<dbReference type="PROSITE" id="PS52019">
    <property type="entry name" value="PKS_MFAS_DH"/>
    <property type="match status" value="2"/>
</dbReference>
<dbReference type="STRING" id="882086.SacxiDRAFT_0076"/>
<protein>
    <recommendedName>
        <fullName evidence="13">6-deoxyerythronolide-B synthase</fullName>
        <ecNumber evidence="13">2.3.1.94</ecNumber>
    </recommendedName>
</protein>
<evidence type="ECO:0000313" key="19">
    <source>
        <dbReference type="EMBL" id="EID52361.1"/>
    </source>
</evidence>
<feature type="domain" description="Carrier" evidence="16">
    <location>
        <begin position="3330"/>
        <end position="3405"/>
    </location>
</feature>
<dbReference type="Pfam" id="PF22621">
    <property type="entry name" value="CurL-like_PKS_C"/>
    <property type="match status" value="1"/>
</dbReference>
<dbReference type="FunFam" id="1.10.1200.10:FF:000007">
    <property type="entry name" value="Probable polyketide synthase pks17"/>
    <property type="match status" value="3"/>
</dbReference>
<evidence type="ECO:0000256" key="2">
    <source>
        <dbReference type="ARBA" id="ARBA00022450"/>
    </source>
</evidence>
<dbReference type="Pfam" id="PF14765">
    <property type="entry name" value="PS-DH"/>
    <property type="match status" value="2"/>
</dbReference>
<dbReference type="SUPFAM" id="SSF55048">
    <property type="entry name" value="Probable ACP-binding domain of malonyl-CoA ACP transacylase"/>
    <property type="match status" value="3"/>
</dbReference>
<dbReference type="GO" id="GO:0004315">
    <property type="term" value="F:3-oxoacyl-[acyl-carrier-protein] synthase activity"/>
    <property type="evidence" value="ECO:0007669"/>
    <property type="project" value="InterPro"/>
</dbReference>
<dbReference type="InterPro" id="IPR006162">
    <property type="entry name" value="Ppantetheine_attach_site"/>
</dbReference>
<organism evidence="19 20">
    <name type="scientific">Saccharomonospora xinjiangensis XJ-54</name>
    <dbReference type="NCBI Taxonomy" id="882086"/>
    <lineage>
        <taxon>Bacteria</taxon>
        <taxon>Bacillati</taxon>
        <taxon>Actinomycetota</taxon>
        <taxon>Actinomycetes</taxon>
        <taxon>Pseudonocardiales</taxon>
        <taxon>Pseudonocardiaceae</taxon>
        <taxon>Saccharomonospora</taxon>
    </lineage>
</organism>
<evidence type="ECO:0000259" key="17">
    <source>
        <dbReference type="PROSITE" id="PS52004"/>
    </source>
</evidence>
<feature type="region of interest" description="Disordered" evidence="15">
    <location>
        <begin position="460"/>
        <end position="482"/>
    </location>
</feature>